<sequence length="233" mass="26205">MKQLKYEQVGVAITCRGFDEYVHMFGLKEDDLGAGPLLDIAAGGASFTAEACARGYDAHAVDPRYAGDVESWIAQSADEIEVSTSKLIALREAFDWSYYKDPANHRAGRERSLELFASHLRSLDGQARYRFGQLPELPFEQGTFSLVLCSHFLFLYAEQFDFNFHKQAVLEMMRLCKPGGQVRIYPLLSLSWNAYPHMDELLKAVAERGGQAELMPAKLPFIPGSDLFLKIRV</sequence>
<protein>
    <submittedName>
        <fullName evidence="2">Methylase</fullName>
    </submittedName>
</protein>
<keyword evidence="2" id="KW-0808">Transferase</keyword>
<reference evidence="2" key="1">
    <citation type="submission" date="2016-08" db="EMBL/GenBank/DDBJ databases">
        <title>Complete Genome Seqeunce of Paenibacillus sp. BIHB 4019 from tea rhizoplane.</title>
        <authorList>
            <person name="Thakur R."/>
            <person name="Swarnkar M.K."/>
            <person name="Gulati A."/>
        </authorList>
    </citation>
    <scope>NUCLEOTIDE SEQUENCE [LARGE SCALE GENOMIC DNA]</scope>
    <source>
        <strain evidence="2">BIHB4019</strain>
    </source>
</reference>
<proteinExistence type="predicted"/>
<dbReference type="GO" id="GO:0032259">
    <property type="term" value="P:methylation"/>
    <property type="evidence" value="ECO:0007669"/>
    <property type="project" value="UniProtKB-KW"/>
</dbReference>
<feature type="domain" description="Methyltransferase type 11" evidence="1">
    <location>
        <begin position="127"/>
        <end position="182"/>
    </location>
</feature>
<evidence type="ECO:0000313" key="2">
    <source>
        <dbReference type="EMBL" id="ANY68529.1"/>
    </source>
</evidence>
<name>A0A1B2DLF2_9BACL</name>
<dbReference type="AlphaFoldDB" id="A0A1B2DLF2"/>
<accession>A0A1B2DLF2</accession>
<keyword evidence="2" id="KW-0489">Methyltransferase</keyword>
<organism evidence="2">
    <name type="scientific">Paenibacillus sp. BIHB 4019</name>
    <dbReference type="NCBI Taxonomy" id="1870819"/>
    <lineage>
        <taxon>Bacteria</taxon>
        <taxon>Bacillati</taxon>
        <taxon>Bacillota</taxon>
        <taxon>Bacilli</taxon>
        <taxon>Bacillales</taxon>
        <taxon>Paenibacillaceae</taxon>
        <taxon>Paenibacillus</taxon>
    </lineage>
</organism>
<evidence type="ECO:0000259" key="1">
    <source>
        <dbReference type="Pfam" id="PF08241"/>
    </source>
</evidence>
<dbReference type="GO" id="GO:0008757">
    <property type="term" value="F:S-adenosylmethionine-dependent methyltransferase activity"/>
    <property type="evidence" value="ECO:0007669"/>
    <property type="project" value="InterPro"/>
</dbReference>
<dbReference type="RefSeq" id="WP_099519660.1">
    <property type="nucleotide sequence ID" value="NZ_CP016808.1"/>
</dbReference>
<gene>
    <name evidence="2" type="ORF">BBD42_20165</name>
</gene>
<dbReference type="Pfam" id="PF08241">
    <property type="entry name" value="Methyltransf_11"/>
    <property type="match status" value="1"/>
</dbReference>
<dbReference type="EMBL" id="CP016808">
    <property type="protein sequence ID" value="ANY68529.1"/>
    <property type="molecule type" value="Genomic_DNA"/>
</dbReference>
<dbReference type="InterPro" id="IPR029063">
    <property type="entry name" value="SAM-dependent_MTases_sf"/>
</dbReference>
<dbReference type="Gene3D" id="3.40.50.150">
    <property type="entry name" value="Vaccinia Virus protein VP39"/>
    <property type="match status" value="1"/>
</dbReference>
<dbReference type="InterPro" id="IPR013216">
    <property type="entry name" value="Methyltransf_11"/>
</dbReference>
<dbReference type="SUPFAM" id="SSF53335">
    <property type="entry name" value="S-adenosyl-L-methionine-dependent methyltransferases"/>
    <property type="match status" value="1"/>
</dbReference>